<sequence length="145" mass="16494">QYPYCNTNLVDILENDQQNEEPKTSFYDFPETNSEATFVTADSDSSYNDDNYLDSSTSQVYSITPQEIIEVSDSDSSQESVDTVVSQRYTAQEKEKWRDSSIEVINEQNNLQLSPSTRQTTKFNQSNAIDDNEFSNNANVININS</sequence>
<proteinExistence type="predicted"/>
<gene>
    <name evidence="1" type="ORF">GMARGA_LOCUS28006</name>
</gene>
<dbReference type="Proteomes" id="UP000789901">
    <property type="component" value="Unassembled WGS sequence"/>
</dbReference>
<evidence type="ECO:0000313" key="1">
    <source>
        <dbReference type="EMBL" id="CAG8822107.1"/>
    </source>
</evidence>
<feature type="non-terminal residue" evidence="1">
    <location>
        <position position="145"/>
    </location>
</feature>
<reference evidence="1 2" key="1">
    <citation type="submission" date="2021-06" db="EMBL/GenBank/DDBJ databases">
        <authorList>
            <person name="Kallberg Y."/>
            <person name="Tangrot J."/>
            <person name="Rosling A."/>
        </authorList>
    </citation>
    <scope>NUCLEOTIDE SEQUENCE [LARGE SCALE GENOMIC DNA]</scope>
    <source>
        <strain evidence="1 2">120-4 pot B 10/14</strain>
    </source>
</reference>
<organism evidence="1 2">
    <name type="scientific">Gigaspora margarita</name>
    <dbReference type="NCBI Taxonomy" id="4874"/>
    <lineage>
        <taxon>Eukaryota</taxon>
        <taxon>Fungi</taxon>
        <taxon>Fungi incertae sedis</taxon>
        <taxon>Mucoromycota</taxon>
        <taxon>Glomeromycotina</taxon>
        <taxon>Glomeromycetes</taxon>
        <taxon>Diversisporales</taxon>
        <taxon>Gigasporaceae</taxon>
        <taxon>Gigaspora</taxon>
    </lineage>
</organism>
<dbReference type="EMBL" id="CAJVQB010035121">
    <property type="protein sequence ID" value="CAG8822107.1"/>
    <property type="molecule type" value="Genomic_DNA"/>
</dbReference>
<comment type="caution">
    <text evidence="1">The sequence shown here is derived from an EMBL/GenBank/DDBJ whole genome shotgun (WGS) entry which is preliminary data.</text>
</comment>
<accession>A0ABN7W9A5</accession>
<evidence type="ECO:0000313" key="2">
    <source>
        <dbReference type="Proteomes" id="UP000789901"/>
    </source>
</evidence>
<keyword evidence="2" id="KW-1185">Reference proteome</keyword>
<name>A0ABN7W9A5_GIGMA</name>
<feature type="non-terminal residue" evidence="1">
    <location>
        <position position="1"/>
    </location>
</feature>
<protein>
    <submittedName>
        <fullName evidence="1">38901_t:CDS:1</fullName>
    </submittedName>
</protein>